<feature type="signal peptide" evidence="1">
    <location>
        <begin position="1"/>
        <end position="16"/>
    </location>
</feature>
<feature type="chain" id="PRO_5043595121" evidence="1">
    <location>
        <begin position="17"/>
        <end position="95"/>
    </location>
</feature>
<proteinExistence type="predicted"/>
<name>A0AAV1LNW6_9NEOP</name>
<evidence type="ECO:0000313" key="3">
    <source>
        <dbReference type="Proteomes" id="UP001314205"/>
    </source>
</evidence>
<keyword evidence="3" id="KW-1185">Reference proteome</keyword>
<comment type="caution">
    <text evidence="2">The sequence shown here is derived from an EMBL/GenBank/DDBJ whole genome shotgun (WGS) entry which is preliminary data.</text>
</comment>
<dbReference type="AlphaFoldDB" id="A0AAV1LNW6"/>
<reference evidence="2 3" key="1">
    <citation type="submission" date="2023-11" db="EMBL/GenBank/DDBJ databases">
        <authorList>
            <person name="Hedman E."/>
            <person name="Englund M."/>
            <person name="Stromberg M."/>
            <person name="Nyberg Akerstrom W."/>
            <person name="Nylinder S."/>
            <person name="Jareborg N."/>
            <person name="Kallberg Y."/>
            <person name="Kronander E."/>
        </authorList>
    </citation>
    <scope>NUCLEOTIDE SEQUENCE [LARGE SCALE GENOMIC DNA]</scope>
</reference>
<evidence type="ECO:0000256" key="1">
    <source>
        <dbReference type="SAM" id="SignalP"/>
    </source>
</evidence>
<accession>A0AAV1LNW6</accession>
<sequence length="95" mass="10578">MVTLLLLCVLTLSSAAQRVHNNVATIKRRLGKLLIQSISNESCYHATKDLLRLVSNRQIQIKAFGSVTIDMSLPPTCIIMFTSYTVIALQFNNVL</sequence>
<dbReference type="Proteomes" id="UP001314205">
    <property type="component" value="Unassembled WGS sequence"/>
</dbReference>
<dbReference type="EMBL" id="CAVLGL010000093">
    <property type="protein sequence ID" value="CAK1595992.1"/>
    <property type="molecule type" value="Genomic_DNA"/>
</dbReference>
<protein>
    <submittedName>
        <fullName evidence="2">Uncharacterized protein</fullName>
    </submittedName>
</protein>
<organism evidence="2 3">
    <name type="scientific">Parnassius mnemosyne</name>
    <name type="common">clouded apollo</name>
    <dbReference type="NCBI Taxonomy" id="213953"/>
    <lineage>
        <taxon>Eukaryota</taxon>
        <taxon>Metazoa</taxon>
        <taxon>Ecdysozoa</taxon>
        <taxon>Arthropoda</taxon>
        <taxon>Hexapoda</taxon>
        <taxon>Insecta</taxon>
        <taxon>Pterygota</taxon>
        <taxon>Neoptera</taxon>
        <taxon>Endopterygota</taxon>
        <taxon>Lepidoptera</taxon>
        <taxon>Glossata</taxon>
        <taxon>Ditrysia</taxon>
        <taxon>Papilionoidea</taxon>
        <taxon>Papilionidae</taxon>
        <taxon>Parnassiinae</taxon>
        <taxon>Parnassini</taxon>
        <taxon>Parnassius</taxon>
        <taxon>Driopa</taxon>
    </lineage>
</organism>
<gene>
    <name evidence="2" type="ORF">PARMNEM_LOCUS15399</name>
</gene>
<keyword evidence="1" id="KW-0732">Signal</keyword>
<evidence type="ECO:0000313" key="2">
    <source>
        <dbReference type="EMBL" id="CAK1595992.1"/>
    </source>
</evidence>